<dbReference type="RefSeq" id="WP_048642107.1">
    <property type="nucleotide sequence ID" value="NZ_CAXBGM010000008.1"/>
</dbReference>
<dbReference type="EMBL" id="CP012040">
    <property type="protein sequence ID" value="AKP51805.1"/>
    <property type="molecule type" value="Genomic_DNA"/>
</dbReference>
<dbReference type="InterPro" id="IPR055170">
    <property type="entry name" value="GFO_IDH_MocA-like_dom"/>
</dbReference>
<dbReference type="InterPro" id="IPR000683">
    <property type="entry name" value="Gfo/Idh/MocA-like_OxRdtase_N"/>
</dbReference>
<dbReference type="SUPFAM" id="SSF55347">
    <property type="entry name" value="Glyceraldehyde-3-phosphate dehydrogenase-like, C-terminal domain"/>
    <property type="match status" value="1"/>
</dbReference>
<dbReference type="Gene3D" id="3.30.360.10">
    <property type="entry name" value="Dihydrodipicolinate Reductase, domain 2"/>
    <property type="match status" value="1"/>
</dbReference>
<dbReference type="Gene3D" id="3.40.50.720">
    <property type="entry name" value="NAD(P)-binding Rossmann-like Domain"/>
    <property type="match status" value="1"/>
</dbReference>
<dbReference type="PANTHER" id="PTHR43377">
    <property type="entry name" value="BILIVERDIN REDUCTASE A"/>
    <property type="match status" value="1"/>
</dbReference>
<name>A0A0H4PFF8_9BACT</name>
<dbReference type="STRING" id="320787.CA2015_2389"/>
<sequence length="328" mass="35829">MIGIGIIGAGNFSSRHIEAIEKIPSLSLKVICRRDAASLALLTDKYKLKGVTDYHQIINNPEIDAVLIATPHHLHTQIALEAAATGKHILLEKPMASTYSDCKAIYEACEKSGVKLMIGQVAQFSPSFIAAKKCIASGEIGEIFMTKATSISFWKHGDRKDWHLKKASGGGYLLTVAIHQLDALCALIPSEVSRVYATMTNVFHEDEVDDGGVILLDFKNGQKASLHYSGFKNGVNDICIDFNGDKGSLKIDNTKGAFLGKDQNYQLLPASFSKDWMNEALVQQWEEFSNAIIENREPAASGRQTLKVMEVVFAAFDSASKGDPISLH</sequence>
<keyword evidence="4" id="KW-1185">Reference proteome</keyword>
<proteinExistence type="predicted"/>
<dbReference type="GO" id="GO:0000166">
    <property type="term" value="F:nucleotide binding"/>
    <property type="evidence" value="ECO:0007669"/>
    <property type="project" value="InterPro"/>
</dbReference>
<organism evidence="3 4">
    <name type="scientific">Cyclobacterium amurskyense</name>
    <dbReference type="NCBI Taxonomy" id="320787"/>
    <lineage>
        <taxon>Bacteria</taxon>
        <taxon>Pseudomonadati</taxon>
        <taxon>Bacteroidota</taxon>
        <taxon>Cytophagia</taxon>
        <taxon>Cytophagales</taxon>
        <taxon>Cyclobacteriaceae</taxon>
        <taxon>Cyclobacterium</taxon>
    </lineage>
</organism>
<dbReference type="SUPFAM" id="SSF51735">
    <property type="entry name" value="NAD(P)-binding Rossmann-fold domains"/>
    <property type="match status" value="1"/>
</dbReference>
<evidence type="ECO:0000313" key="4">
    <source>
        <dbReference type="Proteomes" id="UP000036520"/>
    </source>
</evidence>
<protein>
    <submittedName>
        <fullName evidence="3">Oxidoreductase</fullName>
    </submittedName>
</protein>
<evidence type="ECO:0000259" key="1">
    <source>
        <dbReference type="Pfam" id="PF01408"/>
    </source>
</evidence>
<dbReference type="Pfam" id="PF22725">
    <property type="entry name" value="GFO_IDH_MocA_C3"/>
    <property type="match status" value="1"/>
</dbReference>
<feature type="domain" description="GFO/IDH/MocA-like oxidoreductase" evidence="2">
    <location>
        <begin position="129"/>
        <end position="249"/>
    </location>
</feature>
<dbReference type="AlphaFoldDB" id="A0A0H4PFF8"/>
<accession>A0A0H4PFF8</accession>
<feature type="domain" description="Gfo/Idh/MocA-like oxidoreductase N-terminal" evidence="1">
    <location>
        <begin position="3"/>
        <end position="119"/>
    </location>
</feature>
<gene>
    <name evidence="3" type="ORF">CA2015_2389</name>
</gene>
<dbReference type="Proteomes" id="UP000036520">
    <property type="component" value="Chromosome"/>
</dbReference>
<evidence type="ECO:0000259" key="2">
    <source>
        <dbReference type="Pfam" id="PF22725"/>
    </source>
</evidence>
<evidence type="ECO:0000313" key="3">
    <source>
        <dbReference type="EMBL" id="AKP51805.1"/>
    </source>
</evidence>
<reference evidence="3 4" key="1">
    <citation type="submission" date="2015-07" db="EMBL/GenBank/DDBJ databases">
        <authorList>
            <person name="Kim K.M."/>
        </authorList>
    </citation>
    <scope>NUCLEOTIDE SEQUENCE [LARGE SCALE GENOMIC DNA]</scope>
    <source>
        <strain evidence="3 4">KCTC 12363</strain>
    </source>
</reference>
<dbReference type="KEGG" id="camu:CA2015_2389"/>
<dbReference type="InterPro" id="IPR036291">
    <property type="entry name" value="NAD(P)-bd_dom_sf"/>
</dbReference>
<dbReference type="OrthoDB" id="9795543at2"/>
<dbReference type="InterPro" id="IPR051450">
    <property type="entry name" value="Gfo/Idh/MocA_Oxidoreductases"/>
</dbReference>
<dbReference type="Pfam" id="PF01408">
    <property type="entry name" value="GFO_IDH_MocA"/>
    <property type="match status" value="1"/>
</dbReference>
<dbReference type="PANTHER" id="PTHR43377:SF1">
    <property type="entry name" value="BILIVERDIN REDUCTASE A"/>
    <property type="match status" value="1"/>
</dbReference>